<dbReference type="Proteomes" id="UP000228948">
    <property type="component" value="Chromosome"/>
</dbReference>
<evidence type="ECO:0000313" key="3">
    <source>
        <dbReference type="EMBL" id="ATX66950.1"/>
    </source>
</evidence>
<feature type="transmembrane region" description="Helical" evidence="1">
    <location>
        <begin position="395"/>
        <end position="428"/>
    </location>
</feature>
<protein>
    <submittedName>
        <fullName evidence="3">Tricarboxylate transporter family protein</fullName>
    </submittedName>
</protein>
<sequence length="505" mass="52812">MDFSAVGAAAAEALTLASFIGIGGGVLLGYIVGVIPGLSRSVAISIAIPMTFYMSPFIAISFLIGLSKGTAAGSAVSAILLNAPGEASSAATSLDGYPMAKQGKPKTALQVGLIASVLGDILATIILIFVAIPFARVALLFGPYEMAAILAFALVFIAGLSSGNVFKGLAAGGLGIFLGTIGLDNQTGLPRLTFGYTELMDGMPLIAVAIGTLALSEMFVQSEKLRYDRENMSVALQKDTSDRITWPIFKKIVPTILRGTGVGTFVGALPGLGPSVGSFMSYGMTVKAAKDPESFGKGNPKGIAAAESADNAVIPAALIPLFGLGIPGNVSAALLIGAFAIHGITVGPLLLRDNPELLYSIFAGMILASLIMLVLGWYGLMFFAQITRVPPHVVIPIVIFFCLAGMMLQGYGTFGLVILMGFALLGYLMKKYDYSFVTFLVAFIITPMLELNLRQSIILSRGNWEILLNRPIALFFIACTAIALITLIIRTFRTDKAAAGAPTSE</sequence>
<name>A0A2K8KKM5_9RHOB</name>
<keyword evidence="1" id="KW-0812">Transmembrane</keyword>
<feature type="transmembrane region" description="Helical" evidence="1">
    <location>
        <begin position="108"/>
        <end position="132"/>
    </location>
</feature>
<feature type="transmembrane region" description="Helical" evidence="1">
    <location>
        <begin position="203"/>
        <end position="220"/>
    </location>
</feature>
<dbReference type="PANTHER" id="PTHR35342">
    <property type="entry name" value="TRICARBOXYLIC TRANSPORT PROTEIN"/>
    <property type="match status" value="1"/>
</dbReference>
<dbReference type="InterPro" id="IPR002823">
    <property type="entry name" value="DUF112_TM"/>
</dbReference>
<gene>
    <name evidence="3" type="ORF">BG454_14925</name>
</gene>
<feature type="transmembrane region" description="Helical" evidence="1">
    <location>
        <begin position="357"/>
        <end position="383"/>
    </location>
</feature>
<keyword evidence="1" id="KW-1133">Transmembrane helix</keyword>
<dbReference type="Pfam" id="PF01970">
    <property type="entry name" value="TctA"/>
    <property type="match status" value="1"/>
</dbReference>
<dbReference type="KEGG" id="rbg:BG454_14925"/>
<feature type="transmembrane region" description="Helical" evidence="1">
    <location>
        <begin position="332"/>
        <end position="351"/>
    </location>
</feature>
<keyword evidence="4" id="KW-1185">Reference proteome</keyword>
<organism evidence="3 4">
    <name type="scientific">Roseinatronobacter bogoriensis subsp. barguzinensis</name>
    <dbReference type="NCBI Taxonomy" id="441209"/>
    <lineage>
        <taxon>Bacteria</taxon>
        <taxon>Pseudomonadati</taxon>
        <taxon>Pseudomonadota</taxon>
        <taxon>Alphaproteobacteria</taxon>
        <taxon>Rhodobacterales</taxon>
        <taxon>Paracoccaceae</taxon>
        <taxon>Roseinatronobacter</taxon>
    </lineage>
</organism>
<feature type="transmembrane region" description="Helical" evidence="1">
    <location>
        <begin position="138"/>
        <end position="158"/>
    </location>
</feature>
<feature type="transmembrane region" description="Helical" evidence="1">
    <location>
        <begin position="472"/>
        <end position="492"/>
    </location>
</feature>
<keyword evidence="1" id="KW-0472">Membrane</keyword>
<feature type="transmembrane region" description="Helical" evidence="1">
    <location>
        <begin position="12"/>
        <end position="35"/>
    </location>
</feature>
<proteinExistence type="predicted"/>
<dbReference type="PANTHER" id="PTHR35342:SF5">
    <property type="entry name" value="TRICARBOXYLIC TRANSPORT PROTEIN"/>
    <property type="match status" value="1"/>
</dbReference>
<evidence type="ECO:0000313" key="4">
    <source>
        <dbReference type="Proteomes" id="UP000228948"/>
    </source>
</evidence>
<feature type="domain" description="DUF112" evidence="2">
    <location>
        <begin position="23"/>
        <end position="440"/>
    </location>
</feature>
<evidence type="ECO:0000256" key="1">
    <source>
        <dbReference type="SAM" id="Phobius"/>
    </source>
</evidence>
<evidence type="ECO:0000259" key="2">
    <source>
        <dbReference type="Pfam" id="PF01970"/>
    </source>
</evidence>
<accession>A0A2K8KKM5</accession>
<reference evidence="3 4" key="1">
    <citation type="submission" date="2017-11" db="EMBL/GenBank/DDBJ databases">
        <title>Revised Sequence and Annotation of the Rhodobaca barguzinensis strain alga05 Genome.</title>
        <authorList>
            <person name="Kopejtka K."/>
            <person name="Tomasch J.M."/>
            <person name="Bunk B."/>
            <person name="Koblizek M."/>
        </authorList>
    </citation>
    <scope>NUCLEOTIDE SEQUENCE [LARGE SCALE GENOMIC DNA]</scope>
    <source>
        <strain evidence="4">alga05</strain>
    </source>
</reference>
<dbReference type="AlphaFoldDB" id="A0A2K8KKM5"/>
<dbReference type="OrthoDB" id="9791872at2"/>
<dbReference type="STRING" id="441209.GCA_001870665_02768"/>
<feature type="transmembrane region" description="Helical" evidence="1">
    <location>
        <begin position="434"/>
        <end position="451"/>
    </location>
</feature>
<dbReference type="EMBL" id="CP024899">
    <property type="protein sequence ID" value="ATX66950.1"/>
    <property type="molecule type" value="Genomic_DNA"/>
</dbReference>
<dbReference type="RefSeq" id="WP_071481408.1">
    <property type="nucleotide sequence ID" value="NZ_CP024899.1"/>
</dbReference>
<feature type="transmembrane region" description="Helical" evidence="1">
    <location>
        <begin position="41"/>
        <end position="64"/>
    </location>
</feature>